<name>A0ABY5YE82_9FLAO</name>
<gene>
    <name evidence="1" type="ORF">NYZ99_10115</name>
</gene>
<dbReference type="Proteomes" id="UP001059209">
    <property type="component" value="Chromosome"/>
</dbReference>
<organism evidence="1 2">
    <name type="scientific">Maribacter litopenaei</name>
    <dbReference type="NCBI Taxonomy" id="2976127"/>
    <lineage>
        <taxon>Bacteria</taxon>
        <taxon>Pseudomonadati</taxon>
        <taxon>Bacteroidota</taxon>
        <taxon>Flavobacteriia</taxon>
        <taxon>Flavobacteriales</taxon>
        <taxon>Flavobacteriaceae</taxon>
        <taxon>Maribacter</taxon>
    </lineage>
</organism>
<accession>A0ABY5YE82</accession>
<protein>
    <submittedName>
        <fullName evidence="1">Uncharacterized protein</fullName>
    </submittedName>
</protein>
<reference evidence="1" key="1">
    <citation type="submission" date="2022-09" db="EMBL/GenBank/DDBJ databases">
        <title>Maribacter litopenaei sp. nov., isolated from the intestinal tract of the Pacific White Shrimp, Litopenaeus vannamei.</title>
        <authorList>
            <person name="Kim S.Y."/>
            <person name="Hwang C.Y."/>
        </authorList>
    </citation>
    <scope>NUCLEOTIDE SEQUENCE</scope>
    <source>
        <strain evidence="1">HL-LV01</strain>
    </source>
</reference>
<keyword evidence="2" id="KW-1185">Reference proteome</keyword>
<dbReference type="EMBL" id="CP104205">
    <property type="protein sequence ID" value="UWX56504.1"/>
    <property type="molecule type" value="Genomic_DNA"/>
</dbReference>
<sequence length="131" mass="14548">MGARGPCFCLYNTSPQSVPAILGHTYTIRFKNSWKTADGRPLQPYEKKWYVTHRDATKPQVDKWKVLAPPSNSKGALSIEFEEPLDIVLAQESLHIENRAGAEITGMREISDDGSKAEFTPSILGFLGPID</sequence>
<evidence type="ECO:0000313" key="2">
    <source>
        <dbReference type="Proteomes" id="UP001059209"/>
    </source>
</evidence>
<dbReference type="RefSeq" id="WP_260575139.1">
    <property type="nucleotide sequence ID" value="NZ_CP104205.1"/>
</dbReference>
<evidence type="ECO:0000313" key="1">
    <source>
        <dbReference type="EMBL" id="UWX56504.1"/>
    </source>
</evidence>
<proteinExistence type="predicted"/>